<keyword evidence="1" id="KW-0472">Membrane</keyword>
<keyword evidence="3" id="KW-1185">Reference proteome</keyword>
<feature type="transmembrane region" description="Helical" evidence="1">
    <location>
        <begin position="74"/>
        <end position="91"/>
    </location>
</feature>
<name>A0A543DIC3_9PSEU</name>
<gene>
    <name evidence="2" type="ORF">FB558_4816</name>
</gene>
<keyword evidence="1" id="KW-1133">Transmembrane helix</keyword>
<feature type="transmembrane region" description="Helical" evidence="1">
    <location>
        <begin position="41"/>
        <end position="62"/>
    </location>
</feature>
<dbReference type="Pfam" id="PF10823">
    <property type="entry name" value="DUF2568"/>
    <property type="match status" value="1"/>
</dbReference>
<evidence type="ECO:0000313" key="3">
    <source>
        <dbReference type="Proteomes" id="UP000315677"/>
    </source>
</evidence>
<dbReference type="OrthoDB" id="3748549at2"/>
<organism evidence="2 3">
    <name type="scientific">Pseudonocardia kunmingensis</name>
    <dbReference type="NCBI Taxonomy" id="630975"/>
    <lineage>
        <taxon>Bacteria</taxon>
        <taxon>Bacillati</taxon>
        <taxon>Actinomycetota</taxon>
        <taxon>Actinomycetes</taxon>
        <taxon>Pseudonocardiales</taxon>
        <taxon>Pseudonocardiaceae</taxon>
        <taxon>Pseudonocardia</taxon>
    </lineage>
</organism>
<keyword evidence="1" id="KW-0812">Transmembrane</keyword>
<dbReference type="Proteomes" id="UP000315677">
    <property type="component" value="Unassembled WGS sequence"/>
</dbReference>
<sequence>MGETSRVPLAKTVNDVVLFAVELAAWAAFGVWGWHVGVGPWRWVLAVFLPLAVIGLWAVLAAPTSGNRLTDPGLFAFQLGVFLVGAVLLALADRPAWGWTLGVVAVVVVVLDRARGSARA</sequence>
<feature type="transmembrane region" description="Helical" evidence="1">
    <location>
        <begin position="12"/>
        <end position="35"/>
    </location>
</feature>
<evidence type="ECO:0000256" key="1">
    <source>
        <dbReference type="SAM" id="Phobius"/>
    </source>
</evidence>
<comment type="caution">
    <text evidence="2">The sequence shown here is derived from an EMBL/GenBank/DDBJ whole genome shotgun (WGS) entry which is preliminary data.</text>
</comment>
<evidence type="ECO:0000313" key="2">
    <source>
        <dbReference type="EMBL" id="TQM09073.1"/>
    </source>
</evidence>
<dbReference type="EMBL" id="VFPA01000003">
    <property type="protein sequence ID" value="TQM09073.1"/>
    <property type="molecule type" value="Genomic_DNA"/>
</dbReference>
<feature type="transmembrane region" description="Helical" evidence="1">
    <location>
        <begin position="97"/>
        <end position="114"/>
    </location>
</feature>
<reference evidence="2 3" key="1">
    <citation type="submission" date="2019-06" db="EMBL/GenBank/DDBJ databases">
        <title>Sequencing the genomes of 1000 actinobacteria strains.</title>
        <authorList>
            <person name="Klenk H.-P."/>
        </authorList>
    </citation>
    <scope>NUCLEOTIDE SEQUENCE [LARGE SCALE GENOMIC DNA]</scope>
    <source>
        <strain evidence="2 3">DSM 45301</strain>
    </source>
</reference>
<dbReference type="InterPro" id="IPR021214">
    <property type="entry name" value="DUF2568"/>
</dbReference>
<proteinExistence type="predicted"/>
<protein>
    <submittedName>
        <fullName evidence="2">Uncharacterized protein DUF2568</fullName>
    </submittedName>
</protein>
<accession>A0A543DIC3</accession>
<dbReference type="AlphaFoldDB" id="A0A543DIC3"/>